<evidence type="ECO:0000313" key="2">
    <source>
        <dbReference type="EMBL" id="KZP21036.1"/>
    </source>
</evidence>
<dbReference type="AlphaFoldDB" id="A0A166JN35"/>
<feature type="region of interest" description="Disordered" evidence="1">
    <location>
        <begin position="248"/>
        <end position="277"/>
    </location>
</feature>
<feature type="compositionally biased region" description="Polar residues" evidence="1">
    <location>
        <begin position="33"/>
        <end position="56"/>
    </location>
</feature>
<protein>
    <submittedName>
        <fullName evidence="2">Uncharacterized protein</fullName>
    </submittedName>
</protein>
<accession>A0A166JN35</accession>
<feature type="region of interest" description="Disordered" evidence="1">
    <location>
        <begin position="1"/>
        <end position="65"/>
    </location>
</feature>
<dbReference type="OrthoDB" id="3364905at2759"/>
<feature type="region of interest" description="Disordered" evidence="1">
    <location>
        <begin position="88"/>
        <end position="157"/>
    </location>
</feature>
<organism evidence="2">
    <name type="scientific">Athelia psychrophila</name>
    <dbReference type="NCBI Taxonomy" id="1759441"/>
    <lineage>
        <taxon>Eukaryota</taxon>
        <taxon>Fungi</taxon>
        <taxon>Dikarya</taxon>
        <taxon>Basidiomycota</taxon>
        <taxon>Agaricomycotina</taxon>
        <taxon>Agaricomycetes</taxon>
        <taxon>Agaricomycetidae</taxon>
        <taxon>Atheliales</taxon>
        <taxon>Atheliaceae</taxon>
        <taxon>Athelia</taxon>
    </lineage>
</organism>
<proteinExistence type="predicted"/>
<feature type="compositionally biased region" description="Acidic residues" evidence="1">
    <location>
        <begin position="1"/>
        <end position="11"/>
    </location>
</feature>
<reference evidence="2" key="1">
    <citation type="journal article" date="2016" name="Mol. Biol. Evol.">
        <title>Comparative Genomics of Early-Diverging Mushroom-Forming Fungi Provides Insights into the Origins of Lignocellulose Decay Capabilities.</title>
        <authorList>
            <person name="Nagy L.G."/>
            <person name="Riley R."/>
            <person name="Tritt A."/>
            <person name="Adam C."/>
            <person name="Daum C."/>
            <person name="Floudas D."/>
            <person name="Sun H."/>
            <person name="Yadav J.S."/>
            <person name="Pangilinan J."/>
            <person name="Larsson K.H."/>
            <person name="Matsuura K."/>
            <person name="Barry K."/>
            <person name="Labutti K."/>
            <person name="Kuo R."/>
            <person name="Ohm R.A."/>
            <person name="Bhattacharya S.S."/>
            <person name="Shirouzu T."/>
            <person name="Yoshinaga Y."/>
            <person name="Martin F.M."/>
            <person name="Grigoriev I.V."/>
            <person name="Hibbett D.S."/>
        </authorList>
    </citation>
    <scope>NUCLEOTIDE SEQUENCE [LARGE SCALE GENOMIC DNA]</scope>
    <source>
        <strain evidence="2">CBS 109695</strain>
    </source>
</reference>
<dbReference type="EMBL" id="KV417550">
    <property type="protein sequence ID" value="KZP21036.1"/>
    <property type="molecule type" value="Genomic_DNA"/>
</dbReference>
<name>A0A166JN35_9AGAM</name>
<feature type="compositionally biased region" description="Basic and acidic residues" evidence="1">
    <location>
        <begin position="259"/>
        <end position="268"/>
    </location>
</feature>
<evidence type="ECO:0000256" key="1">
    <source>
        <dbReference type="SAM" id="MobiDB-lite"/>
    </source>
</evidence>
<sequence length="442" mass="47853">MPAYADDDDVFGDSGSRFLSPSSPHKSPGRLKSSASPRGTSSLPLGTGDNGTNGQHSLAHELAVALMPEPSAGSKLLADEFGIDYDEGAEGIDEEVEDKRGGLSLGPSFADEVGSHTSDAPSGSGLPSPIETTHDYGLSYGSPMPARKRSKPPEQDAMDVLARNLDSTDKFLGHLRRLDVDSSSSNHATLEKLASEIIRRLNETARDRETQVRELLGYEREFRKIAGEAGGSDVLSQLDELDGPDELTEKQEGAQTNHTKMESVREEPNPPSHRLSNEWEMDPELNQLGDEDDYASDFPSPIKDSFPPPPAFDGPMTPSNAIPQMAHIRTFTTSLVSSLTTLSEHAQVNGAATTEAGRKIRALKNKIGGWRTDWDGAERSRLRIEKWEAGIADGDLGVESPVSPTRAYRRVDGRKLVQEHLRAFELALAEAGQKTQAIMAAC</sequence>
<gene>
    <name evidence="2" type="ORF">FIBSPDRAFT_522325</name>
</gene>